<evidence type="ECO:0000313" key="2">
    <source>
        <dbReference type="EMBL" id="PWE18001.1"/>
    </source>
</evidence>
<dbReference type="Pfam" id="PF04403">
    <property type="entry name" value="PqiA"/>
    <property type="match status" value="1"/>
</dbReference>
<sequence length="169" mass="18051">MARSVPADRHGAGGALARGLIALAAFLFPLGVMLPMMETRRLLLWKDSYSLLDTIAALWASDEVALAVLITLFSLVTPPAKALVLLRLHLADDPVSPGLLAWVERLGKWSLTDVLVVAVAMVMWSSSGLASAASQPGLWFFAASGVLLMLASGRVSRDLLRRVDSDEEG</sequence>
<dbReference type="OrthoDB" id="5372500at2"/>
<dbReference type="EMBL" id="QEXV01000002">
    <property type="protein sequence ID" value="PWE18001.1"/>
    <property type="molecule type" value="Genomic_DNA"/>
</dbReference>
<keyword evidence="1" id="KW-0472">Membrane</keyword>
<protein>
    <submittedName>
        <fullName evidence="2">Paraquat-inducible membrane protein A</fullName>
    </submittedName>
</protein>
<evidence type="ECO:0000313" key="3">
    <source>
        <dbReference type="Proteomes" id="UP000245168"/>
    </source>
</evidence>
<feature type="transmembrane region" description="Helical" evidence="1">
    <location>
        <begin position="114"/>
        <end position="132"/>
    </location>
</feature>
<dbReference type="RefSeq" id="WP_109252355.1">
    <property type="nucleotide sequence ID" value="NZ_QEXV01000002.1"/>
</dbReference>
<feature type="transmembrane region" description="Helical" evidence="1">
    <location>
        <begin position="12"/>
        <end position="36"/>
    </location>
</feature>
<proteinExistence type="predicted"/>
<feature type="transmembrane region" description="Helical" evidence="1">
    <location>
        <begin position="138"/>
        <end position="155"/>
    </location>
</feature>
<evidence type="ECO:0000256" key="1">
    <source>
        <dbReference type="SAM" id="Phobius"/>
    </source>
</evidence>
<keyword evidence="1" id="KW-1133">Transmembrane helix</keyword>
<dbReference type="InterPro" id="IPR007498">
    <property type="entry name" value="PqiA-like"/>
</dbReference>
<accession>A0A2U2BVE6</accession>
<keyword evidence="3" id="KW-1185">Reference proteome</keyword>
<dbReference type="Proteomes" id="UP000245168">
    <property type="component" value="Unassembled WGS sequence"/>
</dbReference>
<comment type="caution">
    <text evidence="2">The sequence shown here is derived from an EMBL/GenBank/DDBJ whole genome shotgun (WGS) entry which is preliminary data.</text>
</comment>
<keyword evidence="1" id="KW-0812">Transmembrane</keyword>
<name>A0A2U2BVE6_9PROT</name>
<dbReference type="AlphaFoldDB" id="A0A2U2BVE6"/>
<reference evidence="3" key="1">
    <citation type="submission" date="2018-05" db="EMBL/GenBank/DDBJ databases">
        <authorList>
            <person name="Liu B.-T."/>
        </authorList>
    </citation>
    <scope>NUCLEOTIDE SEQUENCE [LARGE SCALE GENOMIC DNA]</scope>
    <source>
        <strain evidence="3">WD6-1</strain>
    </source>
</reference>
<gene>
    <name evidence="2" type="ORF">DDZ18_05355</name>
</gene>
<feature type="transmembrane region" description="Helical" evidence="1">
    <location>
        <begin position="56"/>
        <end position="77"/>
    </location>
</feature>
<organism evidence="2 3">
    <name type="scientific">Marinicauda salina</name>
    <dbReference type="NCBI Taxonomy" id="2135793"/>
    <lineage>
        <taxon>Bacteria</taxon>
        <taxon>Pseudomonadati</taxon>
        <taxon>Pseudomonadota</taxon>
        <taxon>Alphaproteobacteria</taxon>
        <taxon>Maricaulales</taxon>
        <taxon>Maricaulaceae</taxon>
        <taxon>Marinicauda</taxon>
    </lineage>
</organism>